<keyword evidence="2" id="KW-1185">Reference proteome</keyword>
<comment type="caution">
    <text evidence="1">The sequence shown here is derived from an EMBL/GenBank/DDBJ whole genome shotgun (WGS) entry which is preliminary data.</text>
</comment>
<dbReference type="EMBL" id="BMWS01000005">
    <property type="protein sequence ID" value="GGX11061.1"/>
    <property type="molecule type" value="Genomic_DNA"/>
</dbReference>
<evidence type="ECO:0000313" key="2">
    <source>
        <dbReference type="Proteomes" id="UP000601108"/>
    </source>
</evidence>
<dbReference type="RefSeq" id="WP_027414085.1">
    <property type="nucleotide sequence ID" value="NZ_BMWS01000005.1"/>
</dbReference>
<proteinExistence type="predicted"/>
<sequence length="71" mass="8145">MKQNITSNTINKVTKVLSKLQNEYPEVYSLLDEEPFGHLIGTEMGMNNDTLINYLTDIEELLQQLNSTRIS</sequence>
<dbReference type="AlphaFoldDB" id="A0A918JTC9"/>
<gene>
    <name evidence="1" type="ORF">GCM10007384_11020</name>
</gene>
<reference evidence="1 2" key="1">
    <citation type="journal article" date="2014" name="Int. J. Syst. Evol. Microbiol.">
        <title>Complete genome sequence of Corynebacterium casei LMG S-19264T (=DSM 44701T), isolated from a smear-ripened cheese.</title>
        <authorList>
            <consortium name="US DOE Joint Genome Institute (JGI-PGF)"/>
            <person name="Walter F."/>
            <person name="Albersmeier A."/>
            <person name="Kalinowski J."/>
            <person name="Ruckert C."/>
        </authorList>
    </citation>
    <scope>NUCLEOTIDE SEQUENCE [LARGE SCALE GENOMIC DNA]</scope>
    <source>
        <strain evidence="1 2">KCTC 12285</strain>
    </source>
</reference>
<organism evidence="1 2">
    <name type="scientific">Aquimarina muelleri</name>
    <dbReference type="NCBI Taxonomy" id="279356"/>
    <lineage>
        <taxon>Bacteria</taxon>
        <taxon>Pseudomonadati</taxon>
        <taxon>Bacteroidota</taxon>
        <taxon>Flavobacteriia</taxon>
        <taxon>Flavobacteriales</taxon>
        <taxon>Flavobacteriaceae</taxon>
        <taxon>Aquimarina</taxon>
    </lineage>
</organism>
<accession>A0A918JTC9</accession>
<dbReference type="Proteomes" id="UP000601108">
    <property type="component" value="Unassembled WGS sequence"/>
</dbReference>
<name>A0A918JTC9_9FLAO</name>
<evidence type="ECO:0000313" key="1">
    <source>
        <dbReference type="EMBL" id="GGX11061.1"/>
    </source>
</evidence>
<protein>
    <submittedName>
        <fullName evidence="1">Uncharacterized protein</fullName>
    </submittedName>
</protein>